<reference evidence="2 3" key="1">
    <citation type="journal article" date="2019" name="Int. J. Syst. Evol. Microbiol.">
        <title>The Global Catalogue of Microorganisms (GCM) 10K type strain sequencing project: providing services to taxonomists for standard genome sequencing and annotation.</title>
        <authorList>
            <consortium name="The Broad Institute Genomics Platform"/>
            <consortium name="The Broad Institute Genome Sequencing Center for Infectious Disease"/>
            <person name="Wu L."/>
            <person name="Ma J."/>
        </authorList>
    </citation>
    <scope>NUCLEOTIDE SEQUENCE [LARGE SCALE GENOMIC DNA]</scope>
    <source>
        <strain evidence="2 3">JCM 13378</strain>
    </source>
</reference>
<evidence type="ECO:0000313" key="2">
    <source>
        <dbReference type="EMBL" id="GAA0350570.1"/>
    </source>
</evidence>
<keyword evidence="1" id="KW-0472">Membrane</keyword>
<evidence type="ECO:0000256" key="1">
    <source>
        <dbReference type="SAM" id="Phobius"/>
    </source>
</evidence>
<dbReference type="EMBL" id="BAAAEI010000006">
    <property type="protein sequence ID" value="GAA0350570.1"/>
    <property type="molecule type" value="Genomic_DNA"/>
</dbReference>
<accession>A0ABN0WYK8</accession>
<name>A0ABN0WYK8_9ALTE</name>
<evidence type="ECO:0000313" key="3">
    <source>
        <dbReference type="Proteomes" id="UP001501757"/>
    </source>
</evidence>
<comment type="caution">
    <text evidence="2">The sequence shown here is derived from an EMBL/GenBank/DDBJ whole genome shotgun (WGS) entry which is preliminary data.</text>
</comment>
<keyword evidence="3" id="KW-1185">Reference proteome</keyword>
<dbReference type="Proteomes" id="UP001501757">
    <property type="component" value="Unassembled WGS sequence"/>
</dbReference>
<keyword evidence="1" id="KW-1133">Transmembrane helix</keyword>
<organism evidence="2 3">
    <name type="scientific">Bowmanella denitrificans</name>
    <dbReference type="NCBI Taxonomy" id="366582"/>
    <lineage>
        <taxon>Bacteria</taxon>
        <taxon>Pseudomonadati</taxon>
        <taxon>Pseudomonadota</taxon>
        <taxon>Gammaproteobacteria</taxon>
        <taxon>Alteromonadales</taxon>
        <taxon>Alteromonadaceae</taxon>
        <taxon>Bowmanella</taxon>
    </lineage>
</organism>
<feature type="transmembrane region" description="Helical" evidence="1">
    <location>
        <begin position="49"/>
        <end position="69"/>
    </location>
</feature>
<gene>
    <name evidence="2" type="ORF">GCM10009092_13710</name>
</gene>
<feature type="transmembrane region" description="Helical" evidence="1">
    <location>
        <begin position="116"/>
        <end position="134"/>
    </location>
</feature>
<proteinExistence type="predicted"/>
<keyword evidence="1" id="KW-0812">Transmembrane</keyword>
<feature type="transmembrane region" description="Helical" evidence="1">
    <location>
        <begin position="76"/>
        <end position="96"/>
    </location>
</feature>
<dbReference type="RefSeq" id="WP_343843336.1">
    <property type="nucleotide sequence ID" value="NZ_BAAAEI010000006.1"/>
</dbReference>
<protein>
    <submittedName>
        <fullName evidence="2">Uncharacterized protein</fullName>
    </submittedName>
</protein>
<sequence length="160" mass="18714">MKYVNSLPEDVTEEGIFFVEKYKRTMLGFIAPAFSYFLVPTALQYELVALVTLFYLYVVFISKTSRILWQFARSTWFKVFGSLIFGLVAVVFFRFFDINHWLIHEVGYIPDGEVKQYFAAVFFVPLVAAYFDSFKKVELAYYKSKGYDYKGRVGDIFSGF</sequence>